<reference evidence="1 2" key="1">
    <citation type="submission" date="2024-03" db="EMBL/GenBank/DDBJ databases">
        <title>Genome-scale model development and genomic sequencing of the oleaginous clade Lipomyces.</title>
        <authorList>
            <consortium name="Lawrence Berkeley National Laboratory"/>
            <person name="Czajka J.J."/>
            <person name="Han Y."/>
            <person name="Kim J."/>
            <person name="Mondo S.J."/>
            <person name="Hofstad B.A."/>
            <person name="Robles A."/>
            <person name="Haridas S."/>
            <person name="Riley R."/>
            <person name="LaButti K."/>
            <person name="Pangilinan J."/>
            <person name="Andreopoulos W."/>
            <person name="Lipzen A."/>
            <person name="Yan J."/>
            <person name="Wang M."/>
            <person name="Ng V."/>
            <person name="Grigoriev I.V."/>
            <person name="Spatafora J.W."/>
            <person name="Magnuson J.K."/>
            <person name="Baker S.E."/>
            <person name="Pomraning K.R."/>
        </authorList>
    </citation>
    <scope>NUCLEOTIDE SEQUENCE [LARGE SCALE GENOMIC DNA]</scope>
    <source>
        <strain evidence="1 2">Phaff 52-87</strain>
    </source>
</reference>
<dbReference type="RefSeq" id="XP_064766841.1">
    <property type="nucleotide sequence ID" value="XM_064915256.1"/>
</dbReference>
<dbReference type="GeneID" id="90040768"/>
<accession>A0ABR1F416</accession>
<dbReference type="EMBL" id="JBBJBU010000010">
    <property type="protein sequence ID" value="KAK7203808.1"/>
    <property type="molecule type" value="Genomic_DNA"/>
</dbReference>
<proteinExistence type="predicted"/>
<dbReference type="Proteomes" id="UP001498771">
    <property type="component" value="Unassembled WGS sequence"/>
</dbReference>
<sequence>MSVPATINFNDPSVTVKVTLKQNKDLSSAVDDVLKVQGVSWIVRNALKLAPITLKLQFFTDTEGLVRLDIEQLLPAGAKSEEPRILDNEERARVSSVFGPVVARSEFTTADEAAKISPFLAQGWDADAKLIFAYAKGDLSQPKSYEWESFQTFGFTDIEVDEGKFERKYVVRLYFTSKSLKEPLTKRLVYDFVELGV</sequence>
<organism evidence="1 2">
    <name type="scientific">Myxozyma melibiosi</name>
    <dbReference type="NCBI Taxonomy" id="54550"/>
    <lineage>
        <taxon>Eukaryota</taxon>
        <taxon>Fungi</taxon>
        <taxon>Dikarya</taxon>
        <taxon>Ascomycota</taxon>
        <taxon>Saccharomycotina</taxon>
        <taxon>Lipomycetes</taxon>
        <taxon>Lipomycetales</taxon>
        <taxon>Lipomycetaceae</taxon>
        <taxon>Myxozyma</taxon>
    </lineage>
</organism>
<keyword evidence="2" id="KW-1185">Reference proteome</keyword>
<comment type="caution">
    <text evidence="1">The sequence shown here is derived from an EMBL/GenBank/DDBJ whole genome shotgun (WGS) entry which is preliminary data.</text>
</comment>
<gene>
    <name evidence="1" type="ORF">BZA70DRAFT_60891</name>
</gene>
<dbReference type="PANTHER" id="PTHR38115">
    <property type="entry name" value="LIPOCALIN-LIKE DOMAIN-CONTAINING PROTEIN"/>
    <property type="match status" value="1"/>
</dbReference>
<protein>
    <submittedName>
        <fullName evidence="1">Uncharacterized protein</fullName>
    </submittedName>
</protein>
<dbReference type="InterPro" id="IPR053037">
    <property type="entry name" value="Pericyclase_pydY-like"/>
</dbReference>
<evidence type="ECO:0000313" key="2">
    <source>
        <dbReference type="Proteomes" id="UP001498771"/>
    </source>
</evidence>
<dbReference type="PANTHER" id="PTHR38115:SF1">
    <property type="entry name" value="LIPOCALIN-LIKE DOMAIN-CONTAINING PROTEIN"/>
    <property type="match status" value="1"/>
</dbReference>
<name>A0ABR1F416_9ASCO</name>
<evidence type="ECO:0000313" key="1">
    <source>
        <dbReference type="EMBL" id="KAK7203808.1"/>
    </source>
</evidence>